<comment type="caution">
    <text evidence="1">The sequence shown here is derived from an EMBL/GenBank/DDBJ whole genome shotgun (WGS) entry which is preliminary data.</text>
</comment>
<reference evidence="1 2" key="1">
    <citation type="submission" date="2020-08" db="EMBL/GenBank/DDBJ databases">
        <title>Sequencing the genomes of 1000 actinobacteria strains.</title>
        <authorList>
            <person name="Klenk H.-P."/>
        </authorList>
    </citation>
    <scope>NUCLEOTIDE SEQUENCE [LARGE SCALE GENOMIC DNA]</scope>
    <source>
        <strain evidence="1 2">DSM 102122</strain>
    </source>
</reference>
<keyword evidence="2" id="KW-1185">Reference proteome</keyword>
<sequence length="313" mass="34037">MDYRQLTRLAAHQPLGDARDLDALEADIAATWTAYQDSRFGYATHRLVTLIPDAKIAAHEYQGDRQQRALGLLALTYQVAAGTLTKLGEADLAWNASDRGIDAAYRSGNPTVIGSLFRSVAHSLQATGAYAAAVQMTNDAIEFFEPHLSDPSPAMLSVYGTLLLSGSMAAARADDRHTVQAFLTGADGAAHRMGGDANHLWTAFGPTNVAIHRVSTAMELGDIQIAIDLGPQIDTSAVPTERRVRHSLEVARAWSTANRRDEALATLLDAEQLAPEQVRYHYLSRNLVQTWIRTQRGQPSFELAELAHRLGIG</sequence>
<proteinExistence type="predicted"/>
<dbReference type="Proteomes" id="UP000542813">
    <property type="component" value="Unassembled WGS sequence"/>
</dbReference>
<protein>
    <recommendedName>
        <fullName evidence="3">XRE family transcriptional regulator</fullName>
    </recommendedName>
</protein>
<accession>A0A7W9LIZ9</accession>
<name>A0A7W9LIZ9_9ACTN</name>
<organism evidence="1 2">
    <name type="scientific">Jiangella mangrovi</name>
    <dbReference type="NCBI Taxonomy" id="1524084"/>
    <lineage>
        <taxon>Bacteria</taxon>
        <taxon>Bacillati</taxon>
        <taxon>Actinomycetota</taxon>
        <taxon>Actinomycetes</taxon>
        <taxon>Jiangellales</taxon>
        <taxon>Jiangellaceae</taxon>
        <taxon>Jiangella</taxon>
    </lineage>
</organism>
<dbReference type="EMBL" id="JACHMM010000001">
    <property type="protein sequence ID" value="MBB5785591.1"/>
    <property type="molecule type" value="Genomic_DNA"/>
</dbReference>
<dbReference type="AlphaFoldDB" id="A0A7W9LIZ9"/>
<evidence type="ECO:0000313" key="1">
    <source>
        <dbReference type="EMBL" id="MBB5785591.1"/>
    </source>
</evidence>
<gene>
    <name evidence="1" type="ORF">HD601_000166</name>
</gene>
<evidence type="ECO:0008006" key="3">
    <source>
        <dbReference type="Google" id="ProtNLM"/>
    </source>
</evidence>
<evidence type="ECO:0000313" key="2">
    <source>
        <dbReference type="Proteomes" id="UP000542813"/>
    </source>
</evidence>